<protein>
    <submittedName>
        <fullName evidence="1">Uncharacterized protein</fullName>
    </submittedName>
</protein>
<accession>A0A841FFF1</accession>
<dbReference type="RefSeq" id="WP_184787842.1">
    <property type="nucleotide sequence ID" value="NZ_BONT01000112.1"/>
</dbReference>
<dbReference type="AlphaFoldDB" id="A0A841FFF1"/>
<proteinExistence type="predicted"/>
<comment type="caution">
    <text evidence="1">The sequence shown here is derived from an EMBL/GenBank/DDBJ whole genome shotgun (WGS) entry which is preliminary data.</text>
</comment>
<evidence type="ECO:0000313" key="1">
    <source>
        <dbReference type="EMBL" id="MBB6034996.1"/>
    </source>
</evidence>
<sequence length="126" mass="13880">MPAEQMKIRSSLTPMRIGQIFQTVLEKRGVRFEPLTHGGNPIAAMGPQPELSVVASHDKNIGAWAIQLIVHRDGDGSAVEMNVVYHSGLRRAWSGTSNTYSRSAGSSRAQLVLDAFNREDPRLRIL</sequence>
<organism evidence="1 2">
    <name type="scientific">Phytomonospora endophytica</name>
    <dbReference type="NCBI Taxonomy" id="714109"/>
    <lineage>
        <taxon>Bacteria</taxon>
        <taxon>Bacillati</taxon>
        <taxon>Actinomycetota</taxon>
        <taxon>Actinomycetes</taxon>
        <taxon>Micromonosporales</taxon>
        <taxon>Micromonosporaceae</taxon>
        <taxon>Phytomonospora</taxon>
    </lineage>
</organism>
<reference evidence="1 2" key="1">
    <citation type="submission" date="2020-08" db="EMBL/GenBank/DDBJ databases">
        <title>Genomic Encyclopedia of Type Strains, Phase IV (KMG-IV): sequencing the most valuable type-strain genomes for metagenomic binning, comparative biology and taxonomic classification.</title>
        <authorList>
            <person name="Goeker M."/>
        </authorList>
    </citation>
    <scope>NUCLEOTIDE SEQUENCE [LARGE SCALE GENOMIC DNA]</scope>
    <source>
        <strain evidence="1 2">YIM 65646</strain>
    </source>
</reference>
<dbReference type="Proteomes" id="UP000548476">
    <property type="component" value="Unassembled WGS sequence"/>
</dbReference>
<gene>
    <name evidence="1" type="ORF">HNR73_002850</name>
</gene>
<evidence type="ECO:0000313" key="2">
    <source>
        <dbReference type="Proteomes" id="UP000548476"/>
    </source>
</evidence>
<dbReference type="EMBL" id="JACHGT010000005">
    <property type="protein sequence ID" value="MBB6034996.1"/>
    <property type="molecule type" value="Genomic_DNA"/>
</dbReference>
<keyword evidence="2" id="KW-1185">Reference proteome</keyword>
<name>A0A841FFF1_9ACTN</name>